<keyword evidence="6" id="KW-0029">Amino-acid transport</keyword>
<sequence length="371" mass="39939">MERKNQNPIVNWIVKSKILGILFFVIIGATAVFKLGTALLDNPSLFLQQVVNGLQLGFVYALIALGYTMIYGIIQLINFAHGDVFMVGAFASFYSISRYNVHLWFQNLFPSVPAMLAQAIGAVTVVLVSMVVCALLAFTIERIAYKPLRTAPRISALITAIGISFFLEYFGALGFVFTPNYITYERPFEVTSWYIGPEGFGSIQAGVATPPHSLIFSNIFLIIVLASVFLLLVLQYIVKRTKIGKAMRAVAYDKPTARLMGINSDAVISITFALGAALAGAAGVLYAIAYPQVFFSMGIIPGMKAFVAAVVGGIGSIPGAFIGALIMGQAETLSAAYISTPMRDAIAFSLLIVVLLIRPKGIMGETSSEKV</sequence>
<evidence type="ECO:0000256" key="8">
    <source>
        <dbReference type="ARBA" id="ARBA00023136"/>
    </source>
</evidence>
<dbReference type="RefSeq" id="WP_116225971.1">
    <property type="nucleotide sequence ID" value="NZ_AP018437.1"/>
</dbReference>
<keyword evidence="4" id="KW-0997">Cell inner membrane</keyword>
<evidence type="ECO:0000256" key="9">
    <source>
        <dbReference type="ARBA" id="ARBA00037998"/>
    </source>
</evidence>
<dbReference type="GO" id="GO:0005886">
    <property type="term" value="C:plasma membrane"/>
    <property type="evidence" value="ECO:0007669"/>
    <property type="project" value="UniProtKB-SubCell"/>
</dbReference>
<dbReference type="GO" id="GO:0015808">
    <property type="term" value="P:L-alanine transport"/>
    <property type="evidence" value="ECO:0007669"/>
    <property type="project" value="TreeGrafter"/>
</dbReference>
<feature type="transmembrane region" description="Helical" evidence="10">
    <location>
        <begin position="152"/>
        <end position="177"/>
    </location>
</feature>
<organism evidence="11 12">
    <name type="scientific">Pelolinea submarina</name>
    <dbReference type="NCBI Taxonomy" id="913107"/>
    <lineage>
        <taxon>Bacteria</taxon>
        <taxon>Bacillati</taxon>
        <taxon>Chloroflexota</taxon>
        <taxon>Anaerolineae</taxon>
        <taxon>Anaerolineales</taxon>
        <taxon>Anaerolineaceae</taxon>
        <taxon>Pelolinea</taxon>
    </lineage>
</organism>
<dbReference type="Pfam" id="PF02653">
    <property type="entry name" value="BPD_transp_2"/>
    <property type="match status" value="1"/>
</dbReference>
<comment type="caution">
    <text evidence="11">The sequence shown here is derived from an EMBL/GenBank/DDBJ whole genome shotgun (WGS) entry which is preliminary data.</text>
</comment>
<dbReference type="PANTHER" id="PTHR11795">
    <property type="entry name" value="BRANCHED-CHAIN AMINO ACID TRANSPORT SYSTEM PERMEASE PROTEIN LIVH"/>
    <property type="match status" value="1"/>
</dbReference>
<reference evidence="11 12" key="1">
    <citation type="submission" date="2018-08" db="EMBL/GenBank/DDBJ databases">
        <title>Genomic Encyclopedia of Type Strains, Phase IV (KMG-IV): sequencing the most valuable type-strain genomes for metagenomic binning, comparative biology and taxonomic classification.</title>
        <authorList>
            <person name="Goeker M."/>
        </authorList>
    </citation>
    <scope>NUCLEOTIDE SEQUENCE [LARGE SCALE GENOMIC DNA]</scope>
    <source>
        <strain evidence="11 12">DSM 23923</strain>
    </source>
</reference>
<dbReference type="EMBL" id="QUMS01000004">
    <property type="protein sequence ID" value="REG06274.1"/>
    <property type="molecule type" value="Genomic_DNA"/>
</dbReference>
<accession>A0A347ZQ16</accession>
<evidence type="ECO:0000256" key="2">
    <source>
        <dbReference type="ARBA" id="ARBA00022448"/>
    </source>
</evidence>
<evidence type="ECO:0000256" key="7">
    <source>
        <dbReference type="ARBA" id="ARBA00022989"/>
    </source>
</evidence>
<evidence type="ECO:0000256" key="1">
    <source>
        <dbReference type="ARBA" id="ARBA00004651"/>
    </source>
</evidence>
<keyword evidence="3" id="KW-1003">Cell membrane</keyword>
<name>A0A347ZQ16_9CHLR</name>
<dbReference type="Proteomes" id="UP000256388">
    <property type="component" value="Unassembled WGS sequence"/>
</dbReference>
<evidence type="ECO:0000256" key="4">
    <source>
        <dbReference type="ARBA" id="ARBA00022519"/>
    </source>
</evidence>
<dbReference type="PANTHER" id="PTHR11795:SF371">
    <property type="entry name" value="HIGH-AFFINITY BRANCHED-CHAIN AMINO ACID TRANSPORT SYSTEM PERMEASE PROTEIN LIVH"/>
    <property type="match status" value="1"/>
</dbReference>
<feature type="transmembrane region" description="Helical" evidence="10">
    <location>
        <begin position="79"/>
        <end position="96"/>
    </location>
</feature>
<gene>
    <name evidence="11" type="ORF">DFR64_2707</name>
</gene>
<feature type="transmembrane region" description="Helical" evidence="10">
    <location>
        <begin position="116"/>
        <end position="140"/>
    </location>
</feature>
<dbReference type="GO" id="GO:0015190">
    <property type="term" value="F:L-leucine transmembrane transporter activity"/>
    <property type="evidence" value="ECO:0007669"/>
    <property type="project" value="TreeGrafter"/>
</dbReference>
<feature type="transmembrane region" description="Helical" evidence="10">
    <location>
        <begin position="266"/>
        <end position="289"/>
    </location>
</feature>
<feature type="transmembrane region" description="Helical" evidence="10">
    <location>
        <begin position="53"/>
        <end position="74"/>
    </location>
</feature>
<dbReference type="GO" id="GO:0015192">
    <property type="term" value="F:L-phenylalanine transmembrane transporter activity"/>
    <property type="evidence" value="ECO:0007669"/>
    <property type="project" value="TreeGrafter"/>
</dbReference>
<dbReference type="InterPro" id="IPR052157">
    <property type="entry name" value="BCAA_transport_permease"/>
</dbReference>
<keyword evidence="12" id="KW-1185">Reference proteome</keyword>
<dbReference type="InterPro" id="IPR001851">
    <property type="entry name" value="ABC_transp_permease"/>
</dbReference>
<evidence type="ECO:0000313" key="11">
    <source>
        <dbReference type="EMBL" id="REG06274.1"/>
    </source>
</evidence>
<keyword evidence="7 10" id="KW-1133">Transmembrane helix</keyword>
<evidence type="ECO:0000256" key="10">
    <source>
        <dbReference type="SAM" id="Phobius"/>
    </source>
</evidence>
<feature type="transmembrane region" description="Helical" evidence="10">
    <location>
        <begin position="12"/>
        <end position="33"/>
    </location>
</feature>
<dbReference type="CDD" id="cd06582">
    <property type="entry name" value="TM_PBP1_LivH_like"/>
    <property type="match status" value="1"/>
</dbReference>
<evidence type="ECO:0000256" key="5">
    <source>
        <dbReference type="ARBA" id="ARBA00022692"/>
    </source>
</evidence>
<dbReference type="AlphaFoldDB" id="A0A347ZQ16"/>
<keyword evidence="8 10" id="KW-0472">Membrane</keyword>
<comment type="similarity">
    <text evidence="9">Belongs to the binding-protein-dependent transport system permease family. LivHM subfamily.</text>
</comment>
<feature type="transmembrane region" description="Helical" evidence="10">
    <location>
        <begin position="215"/>
        <end position="238"/>
    </location>
</feature>
<comment type="subcellular location">
    <subcellularLocation>
        <location evidence="1">Cell membrane</location>
        <topology evidence="1">Multi-pass membrane protein</topology>
    </subcellularLocation>
</comment>
<feature type="transmembrane region" description="Helical" evidence="10">
    <location>
        <begin position="305"/>
        <end position="328"/>
    </location>
</feature>
<dbReference type="OrthoDB" id="9807115at2"/>
<dbReference type="GO" id="GO:0005304">
    <property type="term" value="F:L-valine transmembrane transporter activity"/>
    <property type="evidence" value="ECO:0007669"/>
    <property type="project" value="TreeGrafter"/>
</dbReference>
<dbReference type="GO" id="GO:0015188">
    <property type="term" value="F:L-isoleucine transmembrane transporter activity"/>
    <property type="evidence" value="ECO:0007669"/>
    <property type="project" value="TreeGrafter"/>
</dbReference>
<protein>
    <submittedName>
        <fullName evidence="11">Amino acid/amide ABC transporter membrane protein 1 (HAAT family)</fullName>
    </submittedName>
</protein>
<keyword evidence="5 10" id="KW-0812">Transmembrane</keyword>
<dbReference type="GO" id="GO:1903806">
    <property type="term" value="P:L-isoleucine import across plasma membrane"/>
    <property type="evidence" value="ECO:0007669"/>
    <property type="project" value="TreeGrafter"/>
</dbReference>
<keyword evidence="2" id="KW-0813">Transport</keyword>
<dbReference type="GO" id="GO:0042941">
    <property type="term" value="P:D-alanine transmembrane transport"/>
    <property type="evidence" value="ECO:0007669"/>
    <property type="project" value="TreeGrafter"/>
</dbReference>
<evidence type="ECO:0000313" key="12">
    <source>
        <dbReference type="Proteomes" id="UP000256388"/>
    </source>
</evidence>
<proteinExistence type="inferred from homology"/>
<evidence type="ECO:0000256" key="3">
    <source>
        <dbReference type="ARBA" id="ARBA00022475"/>
    </source>
</evidence>
<evidence type="ECO:0000256" key="6">
    <source>
        <dbReference type="ARBA" id="ARBA00022970"/>
    </source>
</evidence>